<dbReference type="InterPro" id="IPR049514">
    <property type="entry name" value="Fic-like_C"/>
</dbReference>
<accession>A0A641RBT8</accession>
<dbReference type="GO" id="GO:0004386">
    <property type="term" value="F:helicase activity"/>
    <property type="evidence" value="ECO:0007669"/>
    <property type="project" value="UniProtKB-KW"/>
</dbReference>
<feature type="non-terminal residue" evidence="2">
    <location>
        <position position="1"/>
    </location>
</feature>
<evidence type="ECO:0000313" key="2">
    <source>
        <dbReference type="EMBL" id="KAA4014150.1"/>
    </source>
</evidence>
<gene>
    <name evidence="2" type="ORF">F3D60_32895</name>
</gene>
<feature type="domain" description="Filamentation induced by cAMP protein Fic-like C-terminal" evidence="1">
    <location>
        <begin position="74"/>
        <end position="137"/>
    </location>
</feature>
<keyword evidence="2" id="KW-0378">Hydrolase</keyword>
<evidence type="ECO:0000259" key="1">
    <source>
        <dbReference type="Pfam" id="PF21247"/>
    </source>
</evidence>
<dbReference type="AlphaFoldDB" id="A0A641RBT8"/>
<keyword evidence="2" id="KW-0547">Nucleotide-binding</keyword>
<reference evidence="2" key="1">
    <citation type="journal article" date="2019" name="Nat. Med.">
        <title>A library of human gut bacterial isolates paired with longitudinal multiomics data enables mechanistic microbiome research.</title>
        <authorList>
            <person name="Poyet M."/>
            <person name="Groussin M."/>
            <person name="Gibbons S.M."/>
            <person name="Avila-Pacheco J."/>
            <person name="Jiang X."/>
            <person name="Kearney S.M."/>
            <person name="Perrotta A.R."/>
            <person name="Berdy B."/>
            <person name="Zhao S."/>
            <person name="Lieberman T.D."/>
            <person name="Swanson P.K."/>
            <person name="Smith M."/>
            <person name="Roesemann S."/>
            <person name="Alexander J.E."/>
            <person name="Rich S.A."/>
            <person name="Livny J."/>
            <person name="Vlamakis H."/>
            <person name="Clish C."/>
            <person name="Bullock K."/>
            <person name="Deik A."/>
            <person name="Scott J."/>
            <person name="Pierce K.A."/>
            <person name="Xavier R.J."/>
            <person name="Alm E.J."/>
        </authorList>
    </citation>
    <scope>NUCLEOTIDE SEQUENCE</scope>
    <source>
        <strain evidence="2">BIOML-A147</strain>
    </source>
</reference>
<proteinExistence type="predicted"/>
<comment type="caution">
    <text evidence="2">The sequence shown here is derived from an EMBL/GenBank/DDBJ whole genome shotgun (WGS) entry which is preliminary data.</text>
</comment>
<keyword evidence="2" id="KW-0067">ATP-binding</keyword>
<protein>
    <submittedName>
        <fullName evidence="2">ATP-dependent DNA helicase RecG</fullName>
    </submittedName>
</protein>
<dbReference type="Pfam" id="PF13749">
    <property type="entry name" value="HATPase_c_4"/>
    <property type="match status" value="1"/>
</dbReference>
<dbReference type="Gene3D" id="1.10.10.10">
    <property type="entry name" value="Winged helix-like DNA-binding domain superfamily/Winged helix DNA-binding domain"/>
    <property type="match status" value="1"/>
</dbReference>
<dbReference type="Pfam" id="PF21247">
    <property type="entry name" value="Fic-like_C"/>
    <property type="match status" value="1"/>
</dbReference>
<dbReference type="PANTHER" id="PTHR30595">
    <property type="entry name" value="GLPR-RELATED TRANSCRIPTIONAL REPRESSOR"/>
    <property type="match status" value="1"/>
</dbReference>
<name>A0A641RBT8_BACOV</name>
<dbReference type="SUPFAM" id="SSF46785">
    <property type="entry name" value="Winged helix' DNA-binding domain"/>
    <property type="match status" value="1"/>
</dbReference>
<sequence>KPQNPLLANVLYKRKVLESWGRGIGLMMSECRKAGLPEPEYRIWADSVTLIFKCEVTNRPSTDQAPTKYRPSTDQVLALVKILNERELSVKEIMEALELNHRPTFRTNYLHPALNEGYVIPLYPEQPSHPKQKYRLTEKGLELLKQQ</sequence>
<keyword evidence="2" id="KW-0347">Helicase</keyword>
<dbReference type="InterPro" id="IPR036388">
    <property type="entry name" value="WH-like_DNA-bd_sf"/>
</dbReference>
<dbReference type="EMBL" id="VWKO01000650">
    <property type="protein sequence ID" value="KAA4014150.1"/>
    <property type="molecule type" value="Genomic_DNA"/>
</dbReference>
<dbReference type="PANTHER" id="PTHR30595:SF6">
    <property type="entry name" value="SCHLAFEN ALBA-2 DOMAIN-CONTAINING PROTEIN"/>
    <property type="match status" value="1"/>
</dbReference>
<dbReference type="InterPro" id="IPR036390">
    <property type="entry name" value="WH_DNA-bd_sf"/>
</dbReference>
<dbReference type="Gene3D" id="3.30.565.60">
    <property type="match status" value="1"/>
</dbReference>
<dbReference type="InterPro" id="IPR038475">
    <property type="entry name" value="RecG_C_sf"/>
</dbReference>
<organism evidence="2">
    <name type="scientific">Bacteroides ovatus</name>
    <dbReference type="NCBI Taxonomy" id="28116"/>
    <lineage>
        <taxon>Bacteria</taxon>
        <taxon>Pseudomonadati</taxon>
        <taxon>Bacteroidota</taxon>
        <taxon>Bacteroidia</taxon>
        <taxon>Bacteroidales</taxon>
        <taxon>Bacteroidaceae</taxon>
        <taxon>Bacteroides</taxon>
    </lineage>
</organism>